<keyword evidence="5" id="KW-1185">Reference proteome</keyword>
<dbReference type="SUPFAM" id="SSF54593">
    <property type="entry name" value="Glyoxalase/Bleomycin resistance protein/Dihydroxybiphenyl dioxygenase"/>
    <property type="match status" value="1"/>
</dbReference>
<dbReference type="AlphaFoldDB" id="A0A6N8J6B3"/>
<dbReference type="Gene3D" id="3.30.530.20">
    <property type="match status" value="1"/>
</dbReference>
<protein>
    <submittedName>
        <fullName evidence="4">Uncharacterized protein</fullName>
    </submittedName>
</protein>
<dbReference type="Proteomes" id="UP000468388">
    <property type="component" value="Unassembled WGS sequence"/>
</dbReference>
<dbReference type="EMBL" id="WRXO01000001">
    <property type="protein sequence ID" value="MVT40148.1"/>
    <property type="molecule type" value="Genomic_DNA"/>
</dbReference>
<feature type="domain" description="Glyoxalase/fosfomycin resistance/dioxygenase" evidence="2">
    <location>
        <begin position="188"/>
        <end position="315"/>
    </location>
</feature>
<reference evidence="4 5" key="1">
    <citation type="submission" date="2019-12" db="EMBL/GenBank/DDBJ databases">
        <title>The draft genomic sequence of strain Chitinophaga oryziterrae JCM 16595.</title>
        <authorList>
            <person name="Zhang X."/>
        </authorList>
    </citation>
    <scope>NUCLEOTIDE SEQUENCE [LARGE SCALE GENOMIC DNA]</scope>
    <source>
        <strain evidence="4 5">JCM 16595</strain>
    </source>
</reference>
<dbReference type="InterPro" id="IPR013538">
    <property type="entry name" value="ASHA1/2-like_C"/>
</dbReference>
<dbReference type="Gene3D" id="3.10.180.10">
    <property type="entry name" value="2,3-Dihydroxybiphenyl 1,2-Dioxygenase, domain 1"/>
    <property type="match status" value="1"/>
</dbReference>
<comment type="caution">
    <text evidence="4">The sequence shown here is derived from an EMBL/GenBank/DDBJ whole genome shotgun (WGS) entry which is preliminary data.</text>
</comment>
<organism evidence="4 5">
    <name type="scientific">Chitinophaga oryziterrae</name>
    <dbReference type="NCBI Taxonomy" id="1031224"/>
    <lineage>
        <taxon>Bacteria</taxon>
        <taxon>Pseudomonadati</taxon>
        <taxon>Bacteroidota</taxon>
        <taxon>Chitinophagia</taxon>
        <taxon>Chitinophagales</taxon>
        <taxon>Chitinophagaceae</taxon>
        <taxon>Chitinophaga</taxon>
    </lineage>
</organism>
<evidence type="ECO:0000313" key="5">
    <source>
        <dbReference type="Proteomes" id="UP000468388"/>
    </source>
</evidence>
<dbReference type="PANTHER" id="PTHR33990">
    <property type="entry name" value="PROTEIN YJDN-RELATED"/>
    <property type="match status" value="1"/>
</dbReference>
<accession>A0A6N8J6B3</accession>
<dbReference type="CDD" id="cd07814">
    <property type="entry name" value="SRPBCC_CalC_Aha1-like"/>
    <property type="match status" value="1"/>
</dbReference>
<gene>
    <name evidence="4" type="ORF">GO495_06110</name>
</gene>
<dbReference type="Pfam" id="PF00903">
    <property type="entry name" value="Glyoxalase"/>
    <property type="match status" value="1"/>
</dbReference>
<dbReference type="Pfam" id="PF08327">
    <property type="entry name" value="AHSA1"/>
    <property type="match status" value="1"/>
</dbReference>
<dbReference type="SUPFAM" id="SSF55961">
    <property type="entry name" value="Bet v1-like"/>
    <property type="match status" value="1"/>
</dbReference>
<dbReference type="OrthoDB" id="9795306at2"/>
<evidence type="ECO:0000256" key="1">
    <source>
        <dbReference type="ARBA" id="ARBA00006817"/>
    </source>
</evidence>
<proteinExistence type="inferred from homology"/>
<dbReference type="InterPro" id="IPR029068">
    <property type="entry name" value="Glyas_Bleomycin-R_OHBP_Dase"/>
</dbReference>
<dbReference type="RefSeq" id="WP_157298776.1">
    <property type="nucleotide sequence ID" value="NZ_BAAAZB010000005.1"/>
</dbReference>
<feature type="domain" description="Activator of Hsp90 ATPase homologue 1/2-like C-terminal" evidence="3">
    <location>
        <begin position="24"/>
        <end position="161"/>
    </location>
</feature>
<dbReference type="InterPro" id="IPR004360">
    <property type="entry name" value="Glyas_Fos-R_dOase_dom"/>
</dbReference>
<dbReference type="InterPro" id="IPR023393">
    <property type="entry name" value="START-like_dom_sf"/>
</dbReference>
<evidence type="ECO:0000313" key="4">
    <source>
        <dbReference type="EMBL" id="MVT40148.1"/>
    </source>
</evidence>
<evidence type="ECO:0000259" key="2">
    <source>
        <dbReference type="Pfam" id="PF00903"/>
    </source>
</evidence>
<dbReference type="InterPro" id="IPR028973">
    <property type="entry name" value="PhnB-like"/>
</dbReference>
<name>A0A6N8J6B3_9BACT</name>
<dbReference type="CDD" id="cd06588">
    <property type="entry name" value="PhnB_like"/>
    <property type="match status" value="1"/>
</dbReference>
<dbReference type="PANTHER" id="PTHR33990:SF1">
    <property type="entry name" value="PROTEIN YJDN"/>
    <property type="match status" value="1"/>
</dbReference>
<sequence length="320" mass="37008">MTNRETVFTKDLQKKKLTVVRAFDAQLEHVWKAWTESEILDQWWAPKPYRAETKIMDFREGGYWLYCMVGPEGDRSWCKENYETIGLLKSIINSVHFCDEAGNENLDFPAMHWKKEFSETDDNTTVRVEITFDKEADLETIIKMGFQEGFTAGLSNLDLYLSTQFKIRKELKKDNNARVTTYLNFPGKTEEAFNFYKEVFQGEFTGVGLRRFGDIELPAEIPPLSEADKKLIIHAELTIMGGHVLMATDAPESMGFKLKTGNNMHINLEPDSREETQRLFNALSAGGVVTMPLEDMFWGAYFAEFTDKFGINWMLNYQRK</sequence>
<comment type="similarity">
    <text evidence="1">Belongs to the AHA1 family.</text>
</comment>
<evidence type="ECO:0000259" key="3">
    <source>
        <dbReference type="Pfam" id="PF08327"/>
    </source>
</evidence>